<dbReference type="KEGG" id="dfg:B0537_00940"/>
<dbReference type="Proteomes" id="UP000189464">
    <property type="component" value="Chromosome"/>
</dbReference>
<gene>
    <name evidence="1" type="ORF">B0537_00940</name>
</gene>
<evidence type="ECO:0000313" key="1">
    <source>
        <dbReference type="EMBL" id="AQS57795.1"/>
    </source>
</evidence>
<reference evidence="1 2" key="1">
    <citation type="journal article" date="2016" name="Int. J. Syst. Evol. Microbiol.">
        <title>Desulfotomaculum ferrireducens sp. nov., a moderately thermophilic sulfate-reducing and dissimilatory Fe(III)-reducing bacterium isolated from compost.</title>
        <authorList>
            <person name="Yang G."/>
            <person name="Guo J."/>
            <person name="Zhuang L."/>
            <person name="Yuan Y."/>
            <person name="Zhou S."/>
        </authorList>
    </citation>
    <scope>NUCLEOTIDE SEQUENCE [LARGE SCALE GENOMIC DNA]</scope>
    <source>
        <strain evidence="1 2">GSS09</strain>
    </source>
</reference>
<protein>
    <submittedName>
        <fullName evidence="1">Uncharacterized protein</fullName>
    </submittedName>
</protein>
<organism evidence="1 2">
    <name type="scientific">Desulforamulus ferrireducens</name>
    <dbReference type="NCBI Taxonomy" id="1833852"/>
    <lineage>
        <taxon>Bacteria</taxon>
        <taxon>Bacillati</taxon>
        <taxon>Bacillota</taxon>
        <taxon>Clostridia</taxon>
        <taxon>Eubacteriales</taxon>
        <taxon>Peptococcaceae</taxon>
        <taxon>Desulforamulus</taxon>
    </lineage>
</organism>
<evidence type="ECO:0000313" key="2">
    <source>
        <dbReference type="Proteomes" id="UP000189464"/>
    </source>
</evidence>
<dbReference type="EMBL" id="CP019698">
    <property type="protein sequence ID" value="AQS57795.1"/>
    <property type="molecule type" value="Genomic_DNA"/>
</dbReference>
<accession>A0A1S6ISQ6</accession>
<keyword evidence="2" id="KW-1185">Reference proteome</keyword>
<sequence length="73" mass="8526">MGLSFDLYTWVENYFLALLINRLAFKFRGCLLLIIGHIKNVYLNGNNSQQAFCNISYGTHVFIVGKEFKEVRY</sequence>
<name>A0A1S6ISQ6_9FIRM</name>
<dbReference type="AlphaFoldDB" id="A0A1S6ISQ6"/>
<proteinExistence type="predicted"/>